<evidence type="ECO:0000259" key="1">
    <source>
        <dbReference type="Pfam" id="PF18741"/>
    </source>
</evidence>
<dbReference type="HOGENOM" id="CLU_052626_3_2_11"/>
<evidence type="ECO:0000313" key="3">
    <source>
        <dbReference type="Proteomes" id="UP000008229"/>
    </source>
</evidence>
<reference evidence="3" key="2">
    <citation type="submission" date="2010-01" db="EMBL/GenBank/DDBJ databases">
        <title>The complete genome of Conexibacter woesei DSM 14684.</title>
        <authorList>
            <consortium name="US DOE Joint Genome Institute (JGI-PGF)"/>
            <person name="Lucas S."/>
            <person name="Copeland A."/>
            <person name="Lapidus A."/>
            <person name="Glavina del Rio T."/>
            <person name="Dalin E."/>
            <person name="Tice H."/>
            <person name="Bruce D."/>
            <person name="Goodwin L."/>
            <person name="Pitluck S."/>
            <person name="Kyrpides N."/>
            <person name="Mavromatis K."/>
            <person name="Ivanova N."/>
            <person name="Mikhailova N."/>
            <person name="Chertkov O."/>
            <person name="Brettin T."/>
            <person name="Detter J.C."/>
            <person name="Han C."/>
            <person name="Larimer F."/>
            <person name="Land M."/>
            <person name="Hauser L."/>
            <person name="Markowitz V."/>
            <person name="Cheng J.-F."/>
            <person name="Hugenholtz P."/>
            <person name="Woyke T."/>
            <person name="Wu D."/>
            <person name="Pukall R."/>
            <person name="Steenblock K."/>
            <person name="Schneider S."/>
            <person name="Klenk H.-P."/>
            <person name="Eisen J.A."/>
        </authorList>
    </citation>
    <scope>NUCLEOTIDE SEQUENCE [LARGE SCALE GENOMIC DNA]</scope>
    <source>
        <strain evidence="3">DSM 14684 / CIP 108061 / JCM 11494 / NBRC 100937 / ID131577</strain>
    </source>
</reference>
<proteinExistence type="predicted"/>
<dbReference type="KEGG" id="cwo:Cwoe_1053"/>
<dbReference type="eggNOG" id="COG2852">
    <property type="taxonomic scope" value="Bacteria"/>
</dbReference>
<keyword evidence="3" id="KW-1185">Reference proteome</keyword>
<dbReference type="AlphaFoldDB" id="D3FCL2"/>
<feature type="domain" description="Restriction endonuclease type II-like" evidence="1">
    <location>
        <begin position="194"/>
        <end position="265"/>
    </location>
</feature>
<dbReference type="SUPFAM" id="SSF52980">
    <property type="entry name" value="Restriction endonuclease-like"/>
    <property type="match status" value="1"/>
</dbReference>
<dbReference type="Gene3D" id="3.40.960.10">
    <property type="entry name" value="VSR Endonuclease"/>
    <property type="match status" value="1"/>
</dbReference>
<dbReference type="eggNOG" id="COG5340">
    <property type="taxonomic scope" value="Bacteria"/>
</dbReference>
<name>D3FCL2_CONWI</name>
<dbReference type="EMBL" id="CP001854">
    <property type="protein sequence ID" value="ADB49485.1"/>
    <property type="molecule type" value="Genomic_DNA"/>
</dbReference>
<dbReference type="Pfam" id="PF18741">
    <property type="entry name" value="MTES_1575"/>
    <property type="match status" value="1"/>
</dbReference>
<evidence type="ECO:0000313" key="2">
    <source>
        <dbReference type="EMBL" id="ADB49485.1"/>
    </source>
</evidence>
<dbReference type="InterPro" id="IPR011335">
    <property type="entry name" value="Restrct_endonuc-II-like"/>
</dbReference>
<gene>
    <name evidence="2" type="ordered locus">Cwoe_1053</name>
</gene>
<dbReference type="STRING" id="469383.Cwoe_1053"/>
<dbReference type="InterPro" id="IPR049468">
    <property type="entry name" value="Restrct_endonuc-II-like_dom"/>
</dbReference>
<dbReference type="Proteomes" id="UP000008229">
    <property type="component" value="Chromosome"/>
</dbReference>
<protein>
    <recommendedName>
        <fullName evidence="1">Restriction endonuclease type II-like domain-containing protein</fullName>
    </recommendedName>
</protein>
<sequence length="270" mass="30171">MLKARVANGSLTRLHRGVYAVGHRQLRREGHYLAAVLAVGPGAVLSHRDAACLYGLRPGDHRQTDVSTARRVKSTARIRVHRTTVLTPADVTRLGAVPVTSLARTLVDLACLVPRDHLAKALAEAERIHRVDVRGIEGALERLRHRAGPGNARLADVLAQHRAHGLELTRRELEQRFLALFDGAWRDLPRPHTNAIVDGLEVDAVWHAARVAVELDGWEFHRHRRAFQRDREKANALTAAGWTVLRFTHHDVVHRPAAVRAQLRRVVARS</sequence>
<accession>D3FCL2</accession>
<reference evidence="2 3" key="1">
    <citation type="journal article" date="2010" name="Stand. Genomic Sci.">
        <title>Complete genome sequence of Conexibacter woesei type strain (ID131577).</title>
        <authorList>
            <person name="Pukall R."/>
            <person name="Lapidus A."/>
            <person name="Glavina Del Rio T."/>
            <person name="Copeland A."/>
            <person name="Tice H."/>
            <person name="Cheng J.-F."/>
            <person name="Lucas S."/>
            <person name="Chen F."/>
            <person name="Nolan M."/>
            <person name="Bruce D."/>
            <person name="Goodwin L."/>
            <person name="Pitluck S."/>
            <person name="Mavromatis K."/>
            <person name="Ivanova N."/>
            <person name="Ovchinnikova G."/>
            <person name="Pati A."/>
            <person name="Chen A."/>
            <person name="Palaniappan K."/>
            <person name="Land M."/>
            <person name="Hauser L."/>
            <person name="Chang Y.-J."/>
            <person name="Jeffries C.D."/>
            <person name="Chain P."/>
            <person name="Meincke L."/>
            <person name="Sims D."/>
            <person name="Brettin T."/>
            <person name="Detter J.C."/>
            <person name="Rohde M."/>
            <person name="Goeker M."/>
            <person name="Bristow J."/>
            <person name="Eisen J.A."/>
            <person name="Markowitz V."/>
            <person name="Kyrpides N.C."/>
            <person name="Klenk H.-P."/>
            <person name="Hugenholtz P."/>
        </authorList>
    </citation>
    <scope>NUCLEOTIDE SEQUENCE [LARGE SCALE GENOMIC DNA]</scope>
    <source>
        <strain evidence="3">DSM 14684 / CIP 108061 / JCM 11494 / NBRC 100937 / ID131577</strain>
    </source>
</reference>
<organism evidence="2 3">
    <name type="scientific">Conexibacter woesei (strain DSM 14684 / CCUG 47730 / CIP 108061 / JCM 11494 / NBRC 100937 / ID131577)</name>
    <dbReference type="NCBI Taxonomy" id="469383"/>
    <lineage>
        <taxon>Bacteria</taxon>
        <taxon>Bacillati</taxon>
        <taxon>Actinomycetota</taxon>
        <taxon>Thermoleophilia</taxon>
        <taxon>Solirubrobacterales</taxon>
        <taxon>Conexibacteraceae</taxon>
        <taxon>Conexibacter</taxon>
    </lineage>
</organism>